<dbReference type="GO" id="GO:0046983">
    <property type="term" value="F:protein dimerization activity"/>
    <property type="evidence" value="ECO:0007669"/>
    <property type="project" value="InterPro"/>
</dbReference>
<evidence type="ECO:0000313" key="14">
    <source>
        <dbReference type="Proteomes" id="UP000235836"/>
    </source>
</evidence>
<name>A0A2N6T4P1_9CORY</name>
<dbReference type="EC" id="2.7.13.3" evidence="2"/>
<keyword evidence="10" id="KW-0472">Membrane</keyword>
<dbReference type="InterPro" id="IPR050482">
    <property type="entry name" value="Sensor_HK_TwoCompSys"/>
</dbReference>
<dbReference type="GO" id="GO:0000155">
    <property type="term" value="F:phosphorelay sensor kinase activity"/>
    <property type="evidence" value="ECO:0007669"/>
    <property type="project" value="InterPro"/>
</dbReference>
<feature type="transmembrane region" description="Helical" evidence="10">
    <location>
        <begin position="94"/>
        <end position="117"/>
    </location>
</feature>
<dbReference type="Gene3D" id="3.30.565.10">
    <property type="entry name" value="Histidine kinase-like ATPase, C-terminal domain"/>
    <property type="match status" value="1"/>
</dbReference>
<dbReference type="Pfam" id="PF07730">
    <property type="entry name" value="HisKA_3"/>
    <property type="match status" value="1"/>
</dbReference>
<dbReference type="InterPro" id="IPR017205">
    <property type="entry name" value="Sig_transdc_His_kinase_ChrS"/>
</dbReference>
<keyword evidence="14" id="KW-1185">Reference proteome</keyword>
<dbReference type="Gene3D" id="1.20.5.1930">
    <property type="match status" value="1"/>
</dbReference>
<reference evidence="13 14" key="1">
    <citation type="submission" date="2017-09" db="EMBL/GenBank/DDBJ databases">
        <title>Bacterial strain isolated from the female urinary microbiota.</title>
        <authorList>
            <person name="Thomas-White K."/>
            <person name="Kumar N."/>
            <person name="Forster S."/>
            <person name="Putonti C."/>
            <person name="Lawley T."/>
            <person name="Wolfe A.J."/>
        </authorList>
    </citation>
    <scope>NUCLEOTIDE SEQUENCE [LARGE SCALE GENOMIC DNA]</scope>
    <source>
        <strain evidence="13 14">UMB0792</strain>
    </source>
</reference>
<feature type="transmembrane region" description="Helical" evidence="10">
    <location>
        <begin position="129"/>
        <end position="148"/>
    </location>
</feature>
<accession>A0A2N6T4P1</accession>
<keyword evidence="9" id="KW-0175">Coiled coil</keyword>
<dbReference type="InterPro" id="IPR003594">
    <property type="entry name" value="HATPase_dom"/>
</dbReference>
<evidence type="ECO:0000256" key="6">
    <source>
        <dbReference type="ARBA" id="ARBA00022777"/>
    </source>
</evidence>
<dbReference type="PANTHER" id="PTHR24421:SF10">
    <property type="entry name" value="NITRATE_NITRITE SENSOR PROTEIN NARQ"/>
    <property type="match status" value="1"/>
</dbReference>
<dbReference type="CDD" id="cd16917">
    <property type="entry name" value="HATPase_UhpB-NarQ-NarX-like"/>
    <property type="match status" value="1"/>
</dbReference>
<evidence type="ECO:0000256" key="3">
    <source>
        <dbReference type="ARBA" id="ARBA00022553"/>
    </source>
</evidence>
<evidence type="ECO:0000256" key="10">
    <source>
        <dbReference type="SAM" id="Phobius"/>
    </source>
</evidence>
<evidence type="ECO:0000256" key="5">
    <source>
        <dbReference type="ARBA" id="ARBA00022741"/>
    </source>
</evidence>
<feature type="transmembrane region" description="Helical" evidence="10">
    <location>
        <begin position="67"/>
        <end position="88"/>
    </location>
</feature>
<evidence type="ECO:0000313" key="13">
    <source>
        <dbReference type="EMBL" id="PMC64293.1"/>
    </source>
</evidence>
<dbReference type="PIRSF" id="PIRSF037434">
    <property type="entry name" value="STHK_ChrS"/>
    <property type="match status" value="1"/>
</dbReference>
<keyword evidence="7" id="KW-0067">ATP-binding</keyword>
<keyword evidence="8" id="KW-0902">Two-component regulatory system</keyword>
<evidence type="ECO:0000259" key="12">
    <source>
        <dbReference type="Pfam" id="PF07730"/>
    </source>
</evidence>
<dbReference type="GO" id="GO:0016020">
    <property type="term" value="C:membrane"/>
    <property type="evidence" value="ECO:0007669"/>
    <property type="project" value="InterPro"/>
</dbReference>
<keyword evidence="3" id="KW-0597">Phosphoprotein</keyword>
<dbReference type="InterPro" id="IPR011712">
    <property type="entry name" value="Sig_transdc_His_kin_sub3_dim/P"/>
</dbReference>
<dbReference type="Proteomes" id="UP000235836">
    <property type="component" value="Unassembled WGS sequence"/>
</dbReference>
<gene>
    <name evidence="13" type="ORF">CJ203_06845</name>
</gene>
<feature type="domain" description="Signal transduction histidine kinase subgroup 3 dimerisation and phosphoacceptor" evidence="12">
    <location>
        <begin position="184"/>
        <end position="247"/>
    </location>
</feature>
<feature type="domain" description="Histidine kinase/HSP90-like ATPase" evidence="11">
    <location>
        <begin position="298"/>
        <end position="374"/>
    </location>
</feature>
<dbReference type="GO" id="GO:0005524">
    <property type="term" value="F:ATP binding"/>
    <property type="evidence" value="ECO:0007669"/>
    <property type="project" value="UniProtKB-KW"/>
</dbReference>
<keyword evidence="5" id="KW-0547">Nucleotide-binding</keyword>
<keyword evidence="10" id="KW-1133">Transmembrane helix</keyword>
<dbReference type="Pfam" id="PF02518">
    <property type="entry name" value="HATPase_c"/>
    <property type="match status" value="1"/>
</dbReference>
<evidence type="ECO:0000256" key="7">
    <source>
        <dbReference type="ARBA" id="ARBA00022840"/>
    </source>
</evidence>
<evidence type="ECO:0000256" key="8">
    <source>
        <dbReference type="ARBA" id="ARBA00023012"/>
    </source>
</evidence>
<keyword evidence="10" id="KW-0812">Transmembrane</keyword>
<comment type="caution">
    <text evidence="13">The sequence shown here is derived from an EMBL/GenBank/DDBJ whole genome shotgun (WGS) entry which is preliminary data.</text>
</comment>
<keyword evidence="6 13" id="KW-0418">Kinase</keyword>
<evidence type="ECO:0000259" key="11">
    <source>
        <dbReference type="Pfam" id="PF02518"/>
    </source>
</evidence>
<dbReference type="AlphaFoldDB" id="A0A2N6T4P1"/>
<proteinExistence type="predicted"/>
<keyword evidence="4" id="KW-0808">Transferase</keyword>
<evidence type="ECO:0000256" key="4">
    <source>
        <dbReference type="ARBA" id="ARBA00022679"/>
    </source>
</evidence>
<feature type="transmembrane region" description="Helical" evidence="10">
    <location>
        <begin position="36"/>
        <end position="55"/>
    </location>
</feature>
<evidence type="ECO:0000256" key="2">
    <source>
        <dbReference type="ARBA" id="ARBA00012438"/>
    </source>
</evidence>
<protein>
    <recommendedName>
        <fullName evidence="2">histidine kinase</fullName>
        <ecNumber evidence="2">2.7.13.3</ecNumber>
    </recommendedName>
</protein>
<sequence length="377" mass="39927">MTSNRILATLRVSLHVLVATLLGVGLVSAIRDHHWAAVLAALLFAGIYLFGTVWHHHGRAHSHPQTLVWLGAVVIVWVLLVALSPTFVWLEFPLAILACFLLPTGWGLALTGALLAYTLSVTFPADGPGGLIGPTIGTVLAVGIVHAYKALNAETEHYRQLATDLEAAQSDLAAAEHEAGRAEERARLSREVHDTMAQGLSSIVLLGRALDKELENAGAPESARDTLATIRDTAAENLTEARRFVAGNAAPAAPVERLITRIERLARSAERRQKALGEPLEVRVQVVDLPEPAASVAERVVREALSNVVRHAGASLAVVTVDKLGTQATVDVYDNGRGITGPLGYGLLGLQARVAEAGGELTVEGNVVAATLPIKEN</sequence>
<dbReference type="EMBL" id="PNHG01000008">
    <property type="protein sequence ID" value="PMC64293.1"/>
    <property type="molecule type" value="Genomic_DNA"/>
</dbReference>
<feature type="transmembrane region" description="Helical" evidence="10">
    <location>
        <begin position="12"/>
        <end position="30"/>
    </location>
</feature>
<evidence type="ECO:0000256" key="1">
    <source>
        <dbReference type="ARBA" id="ARBA00000085"/>
    </source>
</evidence>
<organism evidence="13 14">
    <name type="scientific">Corynebacterium tuscaniense</name>
    <dbReference type="NCBI Taxonomy" id="302449"/>
    <lineage>
        <taxon>Bacteria</taxon>
        <taxon>Bacillati</taxon>
        <taxon>Actinomycetota</taxon>
        <taxon>Actinomycetes</taxon>
        <taxon>Mycobacteriales</taxon>
        <taxon>Corynebacteriaceae</taxon>
        <taxon>Corynebacterium</taxon>
    </lineage>
</organism>
<dbReference type="PANTHER" id="PTHR24421">
    <property type="entry name" value="NITRATE/NITRITE SENSOR PROTEIN NARX-RELATED"/>
    <property type="match status" value="1"/>
</dbReference>
<dbReference type="SUPFAM" id="SSF55874">
    <property type="entry name" value="ATPase domain of HSP90 chaperone/DNA topoisomerase II/histidine kinase"/>
    <property type="match status" value="1"/>
</dbReference>
<comment type="catalytic activity">
    <reaction evidence="1">
        <text>ATP + protein L-histidine = ADP + protein N-phospho-L-histidine.</text>
        <dbReference type="EC" id="2.7.13.3"/>
    </reaction>
</comment>
<evidence type="ECO:0000256" key="9">
    <source>
        <dbReference type="SAM" id="Coils"/>
    </source>
</evidence>
<dbReference type="InterPro" id="IPR036890">
    <property type="entry name" value="HATPase_C_sf"/>
</dbReference>
<dbReference type="RefSeq" id="WP_102724061.1">
    <property type="nucleotide sequence ID" value="NZ_PNHG01000008.1"/>
</dbReference>
<feature type="coiled-coil region" evidence="9">
    <location>
        <begin position="148"/>
        <end position="185"/>
    </location>
</feature>